<evidence type="ECO:0000256" key="3">
    <source>
        <dbReference type="ARBA" id="ARBA00023002"/>
    </source>
</evidence>
<feature type="transmembrane region" description="Helical" evidence="6">
    <location>
        <begin position="6"/>
        <end position="25"/>
    </location>
</feature>
<dbReference type="InterPro" id="IPR017900">
    <property type="entry name" value="4Fe4S_Fe_S_CS"/>
</dbReference>
<evidence type="ECO:0000256" key="4">
    <source>
        <dbReference type="ARBA" id="ARBA00023004"/>
    </source>
</evidence>
<dbReference type="Pfam" id="PF02754">
    <property type="entry name" value="CCG"/>
    <property type="match status" value="2"/>
</dbReference>
<gene>
    <name evidence="8" type="ORF">SAMN04489714_1865</name>
</gene>
<protein>
    <submittedName>
        <fullName evidence="8">Fe-S oxidoreductase</fullName>
    </submittedName>
</protein>
<evidence type="ECO:0000313" key="8">
    <source>
        <dbReference type="EMBL" id="SDU05156.1"/>
    </source>
</evidence>
<keyword evidence="9" id="KW-1185">Reference proteome</keyword>
<keyword evidence="5" id="KW-0411">Iron-sulfur</keyword>
<feature type="transmembrane region" description="Helical" evidence="6">
    <location>
        <begin position="115"/>
        <end position="134"/>
    </location>
</feature>
<reference evidence="8 9" key="1">
    <citation type="submission" date="2016-10" db="EMBL/GenBank/DDBJ databases">
        <authorList>
            <person name="Varghese N."/>
            <person name="Submissions S."/>
        </authorList>
    </citation>
    <scope>NUCLEOTIDE SEQUENCE [LARGE SCALE GENOMIC DNA]</scope>
    <source>
        <strain evidence="8 9">DSM 9169</strain>
    </source>
</reference>
<feature type="domain" description="4Fe-4S ferredoxin-type" evidence="7">
    <location>
        <begin position="415"/>
        <end position="447"/>
    </location>
</feature>
<feature type="transmembrane region" description="Helical" evidence="6">
    <location>
        <begin position="74"/>
        <end position="95"/>
    </location>
</feature>
<feature type="domain" description="4Fe-4S ferredoxin-type" evidence="7">
    <location>
        <begin position="312"/>
        <end position="342"/>
    </location>
</feature>
<feature type="transmembrane region" description="Helical" evidence="6">
    <location>
        <begin position="164"/>
        <end position="186"/>
    </location>
</feature>
<dbReference type="InterPro" id="IPR051460">
    <property type="entry name" value="HdrC_iron-sulfur_subunit"/>
</dbReference>
<dbReference type="Gene3D" id="1.10.1060.10">
    <property type="entry name" value="Alpha-helical ferredoxin"/>
    <property type="match status" value="2"/>
</dbReference>
<sequence length="763" mass="84152">MASPVIVTVSWVFAWLVTLIALVSLGRGIAHLVRQFSQGQPDHTRMRPVGKRLWTMLSTIITHREFTHKPVVKVAHWFVMVSFPLLFLTLISGYAHLRDPRWSLPLIGTWAPWQWLVDIFAWAGLLAIIVLMVIRYRTGHRPEPLPADATLRKRTSRFFGSTRWQALFVEWVIVIVCGCVVVLRGLEAALVVADGGDASWWHYPLTGWIGSLVSSAAPSTLATVIVLVSLLKILVSMLWMIVIGVQTSMGVAWHRFLAIINLYARRNADGAKSLGPAAPMLVDGEPLTDLDRLDDLPDDVPLGVGTALDLTWKQRLDLYSCTECGRCQELCPAWNTEKPLSPKLLVLALRDHVESVSRVELTDMDVPEEIDPGEDKTLIEKGVLPSPHTSDVLHALSSSGATGPLGVRDTDGPLVPDVIDEGVLWDCTMCGACVDQCPVDIEHVDDILNLRRHQVLMESAFPRDLARPFRGMEKKGNPYNQSARKRLEWAKNLDFEVPVIGEDIESADDVEYVLWVGCAGAYDDRAKKTTAALAELLHTAGVTFGVLGSAESCTGDPARRAGNEILFQMLASAAIDTLNEAHARKIVVTCAHCFNTIAGEFPQLGGTFEVIHHTQLLNRLVRENRLTPLPPAPGERHQTITYHDPCFLGRHNRLFEAPRELLGSLPSVDMVEMPRNRERALCCGAGGARAWMEETRGTRIADNRMDEARETGAHVVATACPYCSQMLGSAHGENMPEVKDVAVLLLEGVHRHRDAAGDDGTIT</sequence>
<evidence type="ECO:0000313" key="9">
    <source>
        <dbReference type="Proteomes" id="UP000198976"/>
    </source>
</evidence>
<keyword evidence="1" id="KW-0004">4Fe-4S</keyword>
<dbReference type="SUPFAM" id="SSF46548">
    <property type="entry name" value="alpha-helical ferredoxin"/>
    <property type="match status" value="1"/>
</dbReference>
<keyword evidence="6" id="KW-0812">Transmembrane</keyword>
<keyword evidence="6" id="KW-0472">Membrane</keyword>
<dbReference type="InterPro" id="IPR009051">
    <property type="entry name" value="Helical_ferredxn"/>
</dbReference>
<evidence type="ECO:0000256" key="2">
    <source>
        <dbReference type="ARBA" id="ARBA00022723"/>
    </source>
</evidence>
<feature type="transmembrane region" description="Helical" evidence="6">
    <location>
        <begin position="206"/>
        <end position="231"/>
    </location>
</feature>
<dbReference type="EMBL" id="LT629792">
    <property type="protein sequence ID" value="SDU05156.1"/>
    <property type="molecule type" value="Genomic_DNA"/>
</dbReference>
<accession>A0ABY0VB51</accession>
<proteinExistence type="predicted"/>
<dbReference type="PROSITE" id="PS00198">
    <property type="entry name" value="4FE4S_FER_1"/>
    <property type="match status" value="1"/>
</dbReference>
<evidence type="ECO:0000256" key="6">
    <source>
        <dbReference type="SAM" id="Phobius"/>
    </source>
</evidence>
<keyword evidence="2" id="KW-0479">Metal-binding</keyword>
<dbReference type="PANTHER" id="PTHR43255">
    <property type="entry name" value="IRON-SULFUR-BINDING OXIDOREDUCTASE FADF-RELATED-RELATED"/>
    <property type="match status" value="1"/>
</dbReference>
<evidence type="ECO:0000259" key="7">
    <source>
        <dbReference type="PROSITE" id="PS51379"/>
    </source>
</evidence>
<dbReference type="RefSeq" id="WP_092648867.1">
    <property type="nucleotide sequence ID" value="NZ_LT629792.1"/>
</dbReference>
<keyword evidence="6" id="KW-1133">Transmembrane helix</keyword>
<evidence type="ECO:0000256" key="1">
    <source>
        <dbReference type="ARBA" id="ARBA00022485"/>
    </source>
</evidence>
<dbReference type="PROSITE" id="PS51379">
    <property type="entry name" value="4FE4S_FER_2"/>
    <property type="match status" value="2"/>
</dbReference>
<dbReference type="Proteomes" id="UP000198976">
    <property type="component" value="Chromosome I"/>
</dbReference>
<organism evidence="8 9">
    <name type="scientific">Schaalia radingae</name>
    <dbReference type="NCBI Taxonomy" id="131110"/>
    <lineage>
        <taxon>Bacteria</taxon>
        <taxon>Bacillati</taxon>
        <taxon>Actinomycetota</taxon>
        <taxon>Actinomycetes</taxon>
        <taxon>Actinomycetales</taxon>
        <taxon>Actinomycetaceae</taxon>
        <taxon>Schaalia</taxon>
    </lineage>
</organism>
<feature type="transmembrane region" description="Helical" evidence="6">
    <location>
        <begin position="238"/>
        <end position="264"/>
    </location>
</feature>
<dbReference type="InterPro" id="IPR017896">
    <property type="entry name" value="4Fe4S_Fe-S-bd"/>
</dbReference>
<keyword evidence="4" id="KW-0408">Iron</keyword>
<dbReference type="Pfam" id="PF13187">
    <property type="entry name" value="Fer4_9"/>
    <property type="match status" value="1"/>
</dbReference>
<keyword evidence="3" id="KW-0560">Oxidoreductase</keyword>
<dbReference type="PANTHER" id="PTHR43255:SF1">
    <property type="entry name" value="IRON-SULFUR-BINDING OXIDOREDUCTASE FADF-RELATED"/>
    <property type="match status" value="1"/>
</dbReference>
<evidence type="ECO:0000256" key="5">
    <source>
        <dbReference type="ARBA" id="ARBA00023014"/>
    </source>
</evidence>
<dbReference type="InterPro" id="IPR004017">
    <property type="entry name" value="Cys_rich_dom"/>
</dbReference>
<name>A0ABY0VB51_9ACTO</name>